<keyword evidence="2" id="KW-1185">Reference proteome</keyword>
<dbReference type="Proteomes" id="UP000547510">
    <property type="component" value="Unassembled WGS sequence"/>
</dbReference>
<evidence type="ECO:0000313" key="1">
    <source>
        <dbReference type="EMBL" id="MBB5958412.1"/>
    </source>
</evidence>
<reference evidence="1 2" key="1">
    <citation type="submission" date="2020-08" db="EMBL/GenBank/DDBJ databases">
        <title>Genomic Encyclopedia of Type Strains, Phase III (KMG-III): the genomes of soil and plant-associated and newly described type strains.</title>
        <authorList>
            <person name="Whitman W."/>
        </authorList>
    </citation>
    <scope>NUCLEOTIDE SEQUENCE [LARGE SCALE GENOMIC DNA]</scope>
    <source>
        <strain evidence="1 2">CECT 8640</strain>
    </source>
</reference>
<protein>
    <submittedName>
        <fullName evidence="1">Uncharacterized protein</fullName>
    </submittedName>
</protein>
<dbReference type="AlphaFoldDB" id="A0A841CIU6"/>
<comment type="caution">
    <text evidence="1">The sequence shown here is derived from an EMBL/GenBank/DDBJ whole genome shotgun (WGS) entry which is preliminary data.</text>
</comment>
<dbReference type="EMBL" id="JACHJN010000008">
    <property type="protein sequence ID" value="MBB5958412.1"/>
    <property type="molecule type" value="Genomic_DNA"/>
</dbReference>
<proteinExistence type="predicted"/>
<accession>A0A841CIU6</accession>
<evidence type="ECO:0000313" key="2">
    <source>
        <dbReference type="Proteomes" id="UP000547510"/>
    </source>
</evidence>
<name>A0A841CIU6_9PSEU</name>
<gene>
    <name evidence="1" type="ORF">FHS29_005020</name>
</gene>
<sequence length="56" mass="5978">MSTSTGGTADQSTPVTSPRFGTWWWRCSTAQAPGSISLYQTNSPPRTACTAMSRPP</sequence>
<organism evidence="1 2">
    <name type="scientific">Saccharothrix tamanrassetensis</name>
    <dbReference type="NCBI Taxonomy" id="1051531"/>
    <lineage>
        <taxon>Bacteria</taxon>
        <taxon>Bacillati</taxon>
        <taxon>Actinomycetota</taxon>
        <taxon>Actinomycetes</taxon>
        <taxon>Pseudonocardiales</taxon>
        <taxon>Pseudonocardiaceae</taxon>
        <taxon>Saccharothrix</taxon>
    </lineage>
</organism>